<accession>A0A7C8MVC6</accession>
<dbReference type="EMBL" id="WUBL01000007">
    <property type="protein sequence ID" value="KAF2972290.1"/>
    <property type="molecule type" value="Genomic_DNA"/>
</dbReference>
<dbReference type="Proteomes" id="UP000481858">
    <property type="component" value="Unassembled WGS sequence"/>
</dbReference>
<feature type="compositionally biased region" description="Pro residues" evidence="1">
    <location>
        <begin position="104"/>
        <end position="117"/>
    </location>
</feature>
<feature type="compositionally biased region" description="Basic and acidic residues" evidence="1">
    <location>
        <begin position="69"/>
        <end position="100"/>
    </location>
</feature>
<comment type="caution">
    <text evidence="3">The sequence shown here is derived from an EMBL/GenBank/DDBJ whole genome shotgun (WGS) entry which is preliminary data.</text>
</comment>
<protein>
    <recommendedName>
        <fullName evidence="2">Bacteriophage T5 Orf172 DNA-binding domain-containing protein</fullName>
    </recommendedName>
</protein>
<feature type="region of interest" description="Disordered" evidence="1">
    <location>
        <begin position="1"/>
        <end position="127"/>
    </location>
</feature>
<dbReference type="InterPro" id="IPR018306">
    <property type="entry name" value="Phage_T5_Orf172_DNA-bd"/>
</dbReference>
<feature type="domain" description="Bacteriophage T5 Orf172 DNA-binding" evidence="2">
    <location>
        <begin position="166"/>
        <end position="265"/>
    </location>
</feature>
<evidence type="ECO:0000313" key="4">
    <source>
        <dbReference type="Proteomes" id="UP000481858"/>
    </source>
</evidence>
<dbReference type="InParanoid" id="A0A7C8MVC6"/>
<sequence>MRGDLKELLQAPISPISTSPTTNPPRTRKQLRKVYQKRLGLPEWARSTPSQAHRPGRTNNHPMPLEQDNDFKQTHDSRSKISTPSRDRGDYDPFQRDHGSRLPPSTPKRPGPRPGPFTPWSAPGRLEPTRTSYLNSLSDGIDNKIIKQLKEGLPKGQLDKEKLGTVYLFKVVFARDPGRTILKIGHTAGTERDRMRGIGAKCRHLSMEGEAVPEARSILLFQRAERLAQVHLDDHLYNPMCMCRTAHREYFDVDTASSRAVIGLWSTFCKSNPYDAEGNLRPFWKHRLRQVKKLPYWGDQAPEGLSKLESRQKRWEAFANPKRIEEYWFWATVAPWPWSLHIIILFQAVKIALSDAVRLSLAFLLIAAFCTWRG</sequence>
<keyword evidence="4" id="KW-1185">Reference proteome</keyword>
<proteinExistence type="predicted"/>
<reference evidence="3 4" key="1">
    <citation type="submission" date="2019-12" db="EMBL/GenBank/DDBJ databases">
        <title>Draft genome sequence of the ascomycete Xylaria multiplex DSM 110363.</title>
        <authorList>
            <person name="Buettner E."/>
            <person name="Kellner H."/>
        </authorList>
    </citation>
    <scope>NUCLEOTIDE SEQUENCE [LARGE SCALE GENOMIC DNA]</scope>
    <source>
        <strain evidence="3 4">DSM 110363</strain>
    </source>
</reference>
<organism evidence="3 4">
    <name type="scientific">Xylaria multiplex</name>
    <dbReference type="NCBI Taxonomy" id="323545"/>
    <lineage>
        <taxon>Eukaryota</taxon>
        <taxon>Fungi</taxon>
        <taxon>Dikarya</taxon>
        <taxon>Ascomycota</taxon>
        <taxon>Pezizomycotina</taxon>
        <taxon>Sordariomycetes</taxon>
        <taxon>Xylariomycetidae</taxon>
        <taxon>Xylariales</taxon>
        <taxon>Xylariaceae</taxon>
        <taxon>Xylaria</taxon>
    </lineage>
</organism>
<evidence type="ECO:0000313" key="3">
    <source>
        <dbReference type="EMBL" id="KAF2972290.1"/>
    </source>
</evidence>
<dbReference type="Pfam" id="PF10544">
    <property type="entry name" value="T5orf172"/>
    <property type="match status" value="1"/>
</dbReference>
<evidence type="ECO:0000256" key="1">
    <source>
        <dbReference type="SAM" id="MobiDB-lite"/>
    </source>
</evidence>
<feature type="compositionally biased region" description="Low complexity" evidence="1">
    <location>
        <begin position="12"/>
        <end position="25"/>
    </location>
</feature>
<dbReference type="AlphaFoldDB" id="A0A7C8MVC6"/>
<gene>
    <name evidence="3" type="ORF">GQX73_g1253</name>
</gene>
<name>A0A7C8MVC6_9PEZI</name>
<evidence type="ECO:0000259" key="2">
    <source>
        <dbReference type="Pfam" id="PF10544"/>
    </source>
</evidence>
<feature type="compositionally biased region" description="Basic residues" evidence="1">
    <location>
        <begin position="26"/>
        <end position="36"/>
    </location>
</feature>
<dbReference type="OrthoDB" id="3511049at2759"/>
<feature type="compositionally biased region" description="Polar residues" evidence="1">
    <location>
        <begin position="47"/>
        <end position="61"/>
    </location>
</feature>